<evidence type="ECO:0000256" key="2">
    <source>
        <dbReference type="ARBA" id="ARBA00022692"/>
    </source>
</evidence>
<dbReference type="Pfam" id="PF20684">
    <property type="entry name" value="Fung_rhodopsin"/>
    <property type="match status" value="1"/>
</dbReference>
<evidence type="ECO:0000256" key="3">
    <source>
        <dbReference type="ARBA" id="ARBA00022989"/>
    </source>
</evidence>
<feature type="transmembrane region" description="Helical" evidence="7">
    <location>
        <begin position="20"/>
        <end position="42"/>
    </location>
</feature>
<keyword evidence="4 7" id="KW-0472">Membrane</keyword>
<evidence type="ECO:0000313" key="9">
    <source>
        <dbReference type="EMBL" id="CAF9930411.1"/>
    </source>
</evidence>
<reference evidence="9" key="1">
    <citation type="submission" date="2021-03" db="EMBL/GenBank/DDBJ databases">
        <authorList>
            <person name="Tagirdzhanova G."/>
        </authorList>
    </citation>
    <scope>NUCLEOTIDE SEQUENCE</scope>
</reference>
<feature type="transmembrane region" description="Helical" evidence="7">
    <location>
        <begin position="134"/>
        <end position="164"/>
    </location>
</feature>
<dbReference type="OrthoDB" id="5401779at2759"/>
<sequence>MSPVSLLLPRSNIDTPLAKAIFGVSLVFTITSLISTVLRLWAKRINRGRIVTEDYLCITSLILVIGMFICLCLMIGLGGVGHDVSTLPPMDSAYVFQILIGFQTLYCLSVATIKSSLCFFYIRIFAVNRSYRIVAYLVIAFIAAWAILSVLIAFVSCTPFAFTWDPTIAGGHCDNEQGSFVAEAVLDLVADIMVFALPLKPIWQLQINNEKRLVLFAIFGLGISTMIMAILRIVGLYQLNFFTFQTSAVPPLIYSILEPAIGISVACIPLMQPLIKDTWLGKKLAKSGSKHSRPLYNNGNSNNMIRRMKKDENELSLVHPTNVSISGGRGTQSDNEDSESFQHVSNMNGITKTNHVHIARGV</sequence>
<dbReference type="InterPro" id="IPR049326">
    <property type="entry name" value="Rhodopsin_dom_fungi"/>
</dbReference>
<protein>
    <recommendedName>
        <fullName evidence="8">Rhodopsin domain-containing protein</fullName>
    </recommendedName>
</protein>
<dbReference type="PANTHER" id="PTHR33048">
    <property type="entry name" value="PTH11-LIKE INTEGRAL MEMBRANE PROTEIN (AFU_ORTHOLOGUE AFUA_5G11245)"/>
    <property type="match status" value="1"/>
</dbReference>
<organism evidence="9 10">
    <name type="scientific">Gomphillus americanus</name>
    <dbReference type="NCBI Taxonomy" id="1940652"/>
    <lineage>
        <taxon>Eukaryota</taxon>
        <taxon>Fungi</taxon>
        <taxon>Dikarya</taxon>
        <taxon>Ascomycota</taxon>
        <taxon>Pezizomycotina</taxon>
        <taxon>Lecanoromycetes</taxon>
        <taxon>OSLEUM clade</taxon>
        <taxon>Ostropomycetidae</taxon>
        <taxon>Ostropales</taxon>
        <taxon>Graphidaceae</taxon>
        <taxon>Gomphilloideae</taxon>
        <taxon>Gomphillus</taxon>
    </lineage>
</organism>
<dbReference type="AlphaFoldDB" id="A0A8H3FZM4"/>
<feature type="transmembrane region" description="Helical" evidence="7">
    <location>
        <begin position="98"/>
        <end position="122"/>
    </location>
</feature>
<dbReference type="Proteomes" id="UP000664169">
    <property type="component" value="Unassembled WGS sequence"/>
</dbReference>
<evidence type="ECO:0000256" key="7">
    <source>
        <dbReference type="SAM" id="Phobius"/>
    </source>
</evidence>
<keyword evidence="2 7" id="KW-0812">Transmembrane</keyword>
<keyword evidence="10" id="KW-1185">Reference proteome</keyword>
<feature type="transmembrane region" description="Helical" evidence="7">
    <location>
        <begin position="54"/>
        <end position="78"/>
    </location>
</feature>
<evidence type="ECO:0000256" key="5">
    <source>
        <dbReference type="ARBA" id="ARBA00038359"/>
    </source>
</evidence>
<dbReference type="GO" id="GO:0016020">
    <property type="term" value="C:membrane"/>
    <property type="evidence" value="ECO:0007669"/>
    <property type="project" value="UniProtKB-SubCell"/>
</dbReference>
<feature type="region of interest" description="Disordered" evidence="6">
    <location>
        <begin position="321"/>
        <end position="362"/>
    </location>
</feature>
<evidence type="ECO:0000313" key="10">
    <source>
        <dbReference type="Proteomes" id="UP000664169"/>
    </source>
</evidence>
<evidence type="ECO:0000259" key="8">
    <source>
        <dbReference type="Pfam" id="PF20684"/>
    </source>
</evidence>
<evidence type="ECO:0000256" key="1">
    <source>
        <dbReference type="ARBA" id="ARBA00004141"/>
    </source>
</evidence>
<name>A0A8H3FZM4_9LECA</name>
<feature type="transmembrane region" description="Helical" evidence="7">
    <location>
        <begin position="215"/>
        <end position="239"/>
    </location>
</feature>
<gene>
    <name evidence="9" type="ORF">GOMPHAMPRED_005646</name>
</gene>
<dbReference type="InterPro" id="IPR052337">
    <property type="entry name" value="SAT4-like"/>
</dbReference>
<feature type="domain" description="Rhodopsin" evidence="8">
    <location>
        <begin position="38"/>
        <end position="276"/>
    </location>
</feature>
<comment type="caution">
    <text evidence="9">The sequence shown here is derived from an EMBL/GenBank/DDBJ whole genome shotgun (WGS) entry which is preliminary data.</text>
</comment>
<evidence type="ECO:0000256" key="6">
    <source>
        <dbReference type="SAM" id="MobiDB-lite"/>
    </source>
</evidence>
<dbReference type="EMBL" id="CAJPDQ010000035">
    <property type="protein sequence ID" value="CAF9930411.1"/>
    <property type="molecule type" value="Genomic_DNA"/>
</dbReference>
<comment type="subcellular location">
    <subcellularLocation>
        <location evidence="1">Membrane</location>
        <topology evidence="1">Multi-pass membrane protein</topology>
    </subcellularLocation>
</comment>
<proteinExistence type="inferred from homology"/>
<evidence type="ECO:0000256" key="4">
    <source>
        <dbReference type="ARBA" id="ARBA00023136"/>
    </source>
</evidence>
<feature type="compositionally biased region" description="Polar residues" evidence="6">
    <location>
        <begin position="341"/>
        <end position="353"/>
    </location>
</feature>
<comment type="similarity">
    <text evidence="5">Belongs to the SAT4 family.</text>
</comment>
<keyword evidence="3 7" id="KW-1133">Transmembrane helix</keyword>
<dbReference type="PANTHER" id="PTHR33048:SF57">
    <property type="entry name" value="INTEGRAL MEMBRANE PROTEIN-RELATED"/>
    <property type="match status" value="1"/>
</dbReference>
<accession>A0A8H3FZM4</accession>